<comment type="caution">
    <text evidence="2">The sequence shown here is derived from an EMBL/GenBank/DDBJ whole genome shotgun (WGS) entry which is preliminary data.</text>
</comment>
<evidence type="ECO:0000313" key="3">
    <source>
        <dbReference type="Proteomes" id="UP000295221"/>
    </source>
</evidence>
<name>A0A4R2GGK8_9BACT</name>
<dbReference type="AlphaFoldDB" id="A0A4R2GGK8"/>
<dbReference type="InterPro" id="IPR041049">
    <property type="entry name" value="DUF5615"/>
</dbReference>
<evidence type="ECO:0000313" key="2">
    <source>
        <dbReference type="EMBL" id="TCO06912.1"/>
    </source>
</evidence>
<gene>
    <name evidence="2" type="ORF">EV194_11128</name>
</gene>
<dbReference type="RefSeq" id="WP_132434508.1">
    <property type="nucleotide sequence ID" value="NZ_SLWK01000011.1"/>
</dbReference>
<dbReference type="EMBL" id="SLWK01000011">
    <property type="protein sequence ID" value="TCO06912.1"/>
    <property type="molecule type" value="Genomic_DNA"/>
</dbReference>
<reference evidence="2 3" key="1">
    <citation type="submission" date="2019-03" db="EMBL/GenBank/DDBJ databases">
        <title>Genomic Encyclopedia of Type Strains, Phase IV (KMG-IV): sequencing the most valuable type-strain genomes for metagenomic binning, comparative biology and taxonomic classification.</title>
        <authorList>
            <person name="Goeker M."/>
        </authorList>
    </citation>
    <scope>NUCLEOTIDE SEQUENCE [LARGE SCALE GENOMIC DNA]</scope>
    <source>
        <strain evidence="2 3">DSM 24179</strain>
    </source>
</reference>
<dbReference type="Pfam" id="PF18480">
    <property type="entry name" value="DUF5615"/>
    <property type="match status" value="1"/>
</dbReference>
<feature type="domain" description="DUF5615" evidence="1">
    <location>
        <begin position="1"/>
        <end position="108"/>
    </location>
</feature>
<keyword evidence="3" id="KW-1185">Reference proteome</keyword>
<organism evidence="2 3">
    <name type="scientific">Natronoflexus pectinivorans</name>
    <dbReference type="NCBI Taxonomy" id="682526"/>
    <lineage>
        <taxon>Bacteria</taxon>
        <taxon>Pseudomonadati</taxon>
        <taxon>Bacteroidota</taxon>
        <taxon>Bacteroidia</taxon>
        <taxon>Marinilabiliales</taxon>
        <taxon>Marinilabiliaceae</taxon>
        <taxon>Natronoflexus</taxon>
    </lineage>
</organism>
<dbReference type="Proteomes" id="UP000295221">
    <property type="component" value="Unassembled WGS sequence"/>
</dbReference>
<proteinExistence type="predicted"/>
<dbReference type="OrthoDB" id="9806751at2"/>
<protein>
    <submittedName>
        <fullName evidence="2">Putative nuclease of predicted toxin-antitoxin system</fullName>
    </submittedName>
</protein>
<sequence>MKIVADESVDFGIISGLRKLDIEVVAIAEKNQGISDQEVLQIAVHNNALLITEDKDFGELSFRMRLKHCGILLIRLSDLNRNARIELAAKTIHLHLEKLRNSFSVLTSQGIRIKPGVAE</sequence>
<evidence type="ECO:0000259" key="1">
    <source>
        <dbReference type="Pfam" id="PF18480"/>
    </source>
</evidence>
<accession>A0A4R2GGK8</accession>